<proteinExistence type="predicted"/>
<dbReference type="RefSeq" id="WP_109058089.1">
    <property type="nucleotide sequence ID" value="NZ_QFFM01000036.1"/>
</dbReference>
<dbReference type="Gene3D" id="3.30.565.60">
    <property type="match status" value="1"/>
</dbReference>
<dbReference type="AlphaFoldDB" id="A0A2U2MZF8"/>
<dbReference type="OrthoDB" id="9805115at2"/>
<feature type="region of interest" description="Disordered" evidence="1">
    <location>
        <begin position="1"/>
        <end position="26"/>
    </location>
</feature>
<feature type="region of interest" description="Disordered" evidence="1">
    <location>
        <begin position="193"/>
        <end position="228"/>
    </location>
</feature>
<gene>
    <name evidence="2" type="ORF">DF196_12255</name>
</gene>
<dbReference type="Pfam" id="PF13749">
    <property type="entry name" value="HATPase_c_4"/>
    <property type="match status" value="1"/>
</dbReference>
<protein>
    <submittedName>
        <fullName evidence="2">Crp/Fnr family transcriptional regulator</fullName>
    </submittedName>
</protein>
<comment type="caution">
    <text evidence="2">The sequence shown here is derived from an EMBL/GenBank/DDBJ whole genome shotgun (WGS) entry which is preliminary data.</text>
</comment>
<keyword evidence="3" id="KW-1185">Reference proteome</keyword>
<name>A0A2U2MZF8_9BIFI</name>
<evidence type="ECO:0000313" key="3">
    <source>
        <dbReference type="Proteomes" id="UP000245876"/>
    </source>
</evidence>
<dbReference type="PANTHER" id="PTHR30595:SF6">
    <property type="entry name" value="SCHLAFEN ALBA-2 DOMAIN-CONTAINING PROTEIN"/>
    <property type="match status" value="1"/>
</dbReference>
<reference evidence="2 3" key="1">
    <citation type="journal article" date="2018" name="Int. J. Syst. Evol. Microbiol.">
        <title>Bifidobacterium callitrichidarum sp. nov. from the faeces of the emperor tamarin (Saguinus imperator).</title>
        <authorList>
            <person name="Modesto M."/>
            <person name="Michelini S."/>
            <person name="Sansosti M.C."/>
            <person name="De Filippo C."/>
            <person name="Cavalieri D."/>
            <person name="Qvirist L."/>
            <person name="Andlid T."/>
            <person name="Spiezio C."/>
            <person name="Sandri C."/>
            <person name="Pascarelli S."/>
            <person name="Sgorbati B."/>
            <person name="Mattarelli P."/>
        </authorList>
    </citation>
    <scope>NUCLEOTIDE SEQUENCE [LARGE SCALE GENOMIC DNA]</scope>
    <source>
        <strain evidence="2 3">TRI 5</strain>
    </source>
</reference>
<dbReference type="Proteomes" id="UP000245876">
    <property type="component" value="Unassembled WGS sequence"/>
</dbReference>
<accession>A0A2U2MZF8</accession>
<evidence type="ECO:0000256" key="1">
    <source>
        <dbReference type="SAM" id="MobiDB-lite"/>
    </source>
</evidence>
<feature type="compositionally biased region" description="Polar residues" evidence="1">
    <location>
        <begin position="1"/>
        <end position="14"/>
    </location>
</feature>
<sequence length="363" mass="38636">MGTKSHIPNQQPANQDVPDQATSEPTDSLQSMLLSDQCPFVTKVIVFDGDAKTTIRERRTFTGSLLKQLDEAGATLNRANGDGRFPAVAVREALVNALEHRDYGYSGPTIVNVFDSRLEIISLGGLAAGLEINDLLNGVSQPRYPALAERLANLGLCEDCGAGVQRIMDAYADQPVSPQLRVGPTSVALVLPSLVPAGSGPSPDGQRTNRTAVERQDAPAEGDTSDTHTNVLRFPTIQRMTDQASEALTGARVIGCAPMQILVLGRGFDTELLGMAAEATDTGESQSALDVKLMDQSNEALEQATLNLISGSGVPMSRQSIQNQMQLSKDKANLILRRLVHDGKVVRSGKSRATTYSAAEAGQ</sequence>
<organism evidence="2 3">
    <name type="scientific">Bifidobacterium callitrichidarum</name>
    <dbReference type="NCBI Taxonomy" id="2052941"/>
    <lineage>
        <taxon>Bacteria</taxon>
        <taxon>Bacillati</taxon>
        <taxon>Actinomycetota</taxon>
        <taxon>Actinomycetes</taxon>
        <taxon>Bifidobacteriales</taxon>
        <taxon>Bifidobacteriaceae</taxon>
        <taxon>Bifidobacterium</taxon>
    </lineage>
</organism>
<evidence type="ECO:0000313" key="2">
    <source>
        <dbReference type="EMBL" id="PWG62371.1"/>
    </source>
</evidence>
<dbReference type="PANTHER" id="PTHR30595">
    <property type="entry name" value="GLPR-RELATED TRANSCRIPTIONAL REPRESSOR"/>
    <property type="match status" value="1"/>
</dbReference>
<dbReference type="InterPro" id="IPR038475">
    <property type="entry name" value="RecG_C_sf"/>
</dbReference>
<dbReference type="EMBL" id="QFFM01000036">
    <property type="protein sequence ID" value="PWG62371.1"/>
    <property type="molecule type" value="Genomic_DNA"/>
</dbReference>